<protein>
    <recommendedName>
        <fullName evidence="4">Cupin domain-containing protein</fullName>
    </recommendedName>
</protein>
<dbReference type="SUPFAM" id="SSF51182">
    <property type="entry name" value="RmlC-like cupins"/>
    <property type="match status" value="1"/>
</dbReference>
<evidence type="ECO:0000313" key="3">
    <source>
        <dbReference type="Proteomes" id="UP001500957"/>
    </source>
</evidence>
<gene>
    <name evidence="2" type="ORF">GCM10009547_20370</name>
</gene>
<keyword evidence="3" id="KW-1185">Reference proteome</keyword>
<dbReference type="InterPro" id="IPR010424">
    <property type="entry name" value="EutQ"/>
</dbReference>
<organism evidence="2 3">
    <name type="scientific">Sporichthya brevicatena</name>
    <dbReference type="NCBI Taxonomy" id="171442"/>
    <lineage>
        <taxon>Bacteria</taxon>
        <taxon>Bacillati</taxon>
        <taxon>Actinomycetota</taxon>
        <taxon>Actinomycetes</taxon>
        <taxon>Sporichthyales</taxon>
        <taxon>Sporichthyaceae</taxon>
        <taxon>Sporichthya</taxon>
    </lineage>
</organism>
<comment type="caution">
    <text evidence="2">The sequence shown here is derived from an EMBL/GenBank/DDBJ whole genome shotgun (WGS) entry which is preliminary data.</text>
</comment>
<sequence length="114" mass="12211">MERVTVTTVPTTPSASMPRLTGGASVSVDGITVGEWTLTRAAFTDRHQHVEINTVLEGELHVTSEGDTHIVRPGQTIVVPAGSRATYAAPEYARMSYVYGPGTPGMTDVAYEEF</sequence>
<accession>A0ABN1GSA8</accession>
<name>A0ABN1GSA8_9ACTN</name>
<feature type="region of interest" description="Disordered" evidence="1">
    <location>
        <begin position="1"/>
        <end position="20"/>
    </location>
</feature>
<dbReference type="InterPro" id="IPR011051">
    <property type="entry name" value="RmlC_Cupin_sf"/>
</dbReference>
<dbReference type="Pfam" id="PF06249">
    <property type="entry name" value="EutQ"/>
    <property type="match status" value="1"/>
</dbReference>
<dbReference type="Proteomes" id="UP001500957">
    <property type="component" value="Unassembled WGS sequence"/>
</dbReference>
<dbReference type="EMBL" id="BAAAHE010000015">
    <property type="protein sequence ID" value="GAA0618033.1"/>
    <property type="molecule type" value="Genomic_DNA"/>
</dbReference>
<evidence type="ECO:0000256" key="1">
    <source>
        <dbReference type="SAM" id="MobiDB-lite"/>
    </source>
</evidence>
<evidence type="ECO:0008006" key="4">
    <source>
        <dbReference type="Google" id="ProtNLM"/>
    </source>
</evidence>
<feature type="compositionally biased region" description="Low complexity" evidence="1">
    <location>
        <begin position="1"/>
        <end position="13"/>
    </location>
</feature>
<proteinExistence type="predicted"/>
<dbReference type="InterPro" id="IPR014710">
    <property type="entry name" value="RmlC-like_jellyroll"/>
</dbReference>
<dbReference type="Gene3D" id="2.60.120.10">
    <property type="entry name" value="Jelly Rolls"/>
    <property type="match status" value="1"/>
</dbReference>
<reference evidence="2 3" key="1">
    <citation type="journal article" date="2019" name="Int. J. Syst. Evol. Microbiol.">
        <title>The Global Catalogue of Microorganisms (GCM) 10K type strain sequencing project: providing services to taxonomists for standard genome sequencing and annotation.</title>
        <authorList>
            <consortium name="The Broad Institute Genomics Platform"/>
            <consortium name="The Broad Institute Genome Sequencing Center for Infectious Disease"/>
            <person name="Wu L."/>
            <person name="Ma J."/>
        </authorList>
    </citation>
    <scope>NUCLEOTIDE SEQUENCE [LARGE SCALE GENOMIC DNA]</scope>
    <source>
        <strain evidence="2 3">JCM 10671</strain>
    </source>
</reference>
<evidence type="ECO:0000313" key="2">
    <source>
        <dbReference type="EMBL" id="GAA0618033.1"/>
    </source>
</evidence>